<sequence>MPQKYSTLRVTVADGVADIVLDNPPVNVISAMMMKELDSILGDLRGDESVRVIVFSSANPEFFLAHVDIHILDQEDLFNELTAATPPGVNVFQAIGELLRNQPQPIIVKLAGKARGGGAEFVAAADMVFAATETAGIGQIESLMGIVPSGGGSQYLLERVGRNRALEIILTGDLYDATTAAAYGWINRAVPAAELDAFVDRVARNIADLSAGVALRAKEVLSPARPLEGYAREERAWSSLIAGPTALALMSRALEHGAQTPEGEADLEQLMRSMTR</sequence>
<organism evidence="1 2">
    <name type="scientific">Cryobacterium lactosi</name>
    <dbReference type="NCBI Taxonomy" id="1259202"/>
    <lineage>
        <taxon>Bacteria</taxon>
        <taxon>Bacillati</taxon>
        <taxon>Actinomycetota</taxon>
        <taxon>Actinomycetes</taxon>
        <taxon>Micrococcales</taxon>
        <taxon>Microbacteriaceae</taxon>
        <taxon>Cryobacterium</taxon>
    </lineage>
</organism>
<dbReference type="OrthoDB" id="5174409at2"/>
<dbReference type="Gene3D" id="3.90.226.10">
    <property type="entry name" value="2-enoyl-CoA Hydratase, Chain A, domain 1"/>
    <property type="match status" value="1"/>
</dbReference>
<proteinExistence type="predicted"/>
<dbReference type="GO" id="GO:0016853">
    <property type="term" value="F:isomerase activity"/>
    <property type="evidence" value="ECO:0007669"/>
    <property type="project" value="UniProtKB-KW"/>
</dbReference>
<evidence type="ECO:0000313" key="1">
    <source>
        <dbReference type="EMBL" id="TFD87009.1"/>
    </source>
</evidence>
<accession>A0A4R9BLJ8</accession>
<dbReference type="CDD" id="cd06558">
    <property type="entry name" value="crotonase-like"/>
    <property type="match status" value="1"/>
</dbReference>
<dbReference type="Proteomes" id="UP000298468">
    <property type="component" value="Unassembled WGS sequence"/>
</dbReference>
<dbReference type="EMBL" id="SOHM01000031">
    <property type="protein sequence ID" value="TFD87009.1"/>
    <property type="molecule type" value="Genomic_DNA"/>
</dbReference>
<reference evidence="1 2" key="1">
    <citation type="submission" date="2019-03" db="EMBL/GenBank/DDBJ databases">
        <title>Genomics of glacier-inhabiting Cryobacterium strains.</title>
        <authorList>
            <person name="Liu Q."/>
            <person name="Xin Y.-H."/>
        </authorList>
    </citation>
    <scope>NUCLEOTIDE SEQUENCE [LARGE SCALE GENOMIC DNA]</scope>
    <source>
        <strain evidence="1 2">Sr59</strain>
    </source>
</reference>
<dbReference type="PANTHER" id="PTHR11941">
    <property type="entry name" value="ENOYL-COA HYDRATASE-RELATED"/>
    <property type="match status" value="1"/>
</dbReference>
<gene>
    <name evidence="1" type="ORF">E3T61_14175</name>
</gene>
<dbReference type="RefSeq" id="WP_134641490.1">
    <property type="nucleotide sequence ID" value="NZ_SOHM01000031.1"/>
</dbReference>
<dbReference type="SUPFAM" id="SSF52096">
    <property type="entry name" value="ClpP/crotonase"/>
    <property type="match status" value="1"/>
</dbReference>
<dbReference type="AlphaFoldDB" id="A0A4R9BLJ8"/>
<dbReference type="PANTHER" id="PTHR11941:SF54">
    <property type="entry name" value="ENOYL-COA HYDRATASE, MITOCHONDRIAL"/>
    <property type="match status" value="1"/>
</dbReference>
<dbReference type="GO" id="GO:0006635">
    <property type="term" value="P:fatty acid beta-oxidation"/>
    <property type="evidence" value="ECO:0007669"/>
    <property type="project" value="TreeGrafter"/>
</dbReference>
<comment type="caution">
    <text evidence="1">The sequence shown here is derived from an EMBL/GenBank/DDBJ whole genome shotgun (WGS) entry which is preliminary data.</text>
</comment>
<dbReference type="InterPro" id="IPR029045">
    <property type="entry name" value="ClpP/crotonase-like_dom_sf"/>
</dbReference>
<evidence type="ECO:0000313" key="2">
    <source>
        <dbReference type="Proteomes" id="UP000298468"/>
    </source>
</evidence>
<dbReference type="Pfam" id="PF00378">
    <property type="entry name" value="ECH_1"/>
    <property type="match status" value="1"/>
</dbReference>
<keyword evidence="2" id="KW-1185">Reference proteome</keyword>
<protein>
    <submittedName>
        <fullName evidence="1">Enoyl-CoA hydratase/isomerase family protein</fullName>
    </submittedName>
</protein>
<dbReference type="InterPro" id="IPR001753">
    <property type="entry name" value="Enoyl-CoA_hydra/iso"/>
</dbReference>
<keyword evidence="1" id="KW-0413">Isomerase</keyword>
<name>A0A4R9BLJ8_9MICO</name>